<evidence type="ECO:0000256" key="7">
    <source>
        <dbReference type="PROSITE-ProRule" id="PRU00042"/>
    </source>
</evidence>
<evidence type="ECO:0008006" key="14">
    <source>
        <dbReference type="Google" id="ProtNLM"/>
    </source>
</evidence>
<evidence type="ECO:0000256" key="3">
    <source>
        <dbReference type="ARBA" id="ARBA00022737"/>
    </source>
</evidence>
<keyword evidence="3" id="KW-0677">Repeat</keyword>
<dbReference type="GO" id="GO:0008270">
    <property type="term" value="F:zinc ion binding"/>
    <property type="evidence" value="ECO:0007669"/>
    <property type="project" value="UniProtKB-KW"/>
</dbReference>
<dbReference type="InterPro" id="IPR003309">
    <property type="entry name" value="SCAN_dom"/>
</dbReference>
<name>A0A5J5MTE6_MUNRE</name>
<dbReference type="EMBL" id="VCEB01000002">
    <property type="protein sequence ID" value="KAB0383550.1"/>
    <property type="molecule type" value="Genomic_DNA"/>
</dbReference>
<feature type="compositionally biased region" description="Basic and acidic residues" evidence="9">
    <location>
        <begin position="190"/>
        <end position="210"/>
    </location>
</feature>
<dbReference type="InterPro" id="IPR038269">
    <property type="entry name" value="SCAN_sf"/>
</dbReference>
<feature type="compositionally biased region" description="Pro residues" evidence="9">
    <location>
        <begin position="377"/>
        <end position="390"/>
    </location>
</feature>
<dbReference type="Pfam" id="PF02023">
    <property type="entry name" value="SCAN"/>
    <property type="match status" value="1"/>
</dbReference>
<evidence type="ECO:0000256" key="4">
    <source>
        <dbReference type="ARBA" id="ARBA00022771"/>
    </source>
</evidence>
<feature type="region of interest" description="Disordered" evidence="9">
    <location>
        <begin position="349"/>
        <end position="521"/>
    </location>
</feature>
<keyword evidence="6 8" id="KW-0539">Nucleus</keyword>
<accession>A0A5J5MTE6</accession>
<gene>
    <name evidence="12" type="ORF">FD755_005467</name>
</gene>
<dbReference type="GO" id="GO:0000978">
    <property type="term" value="F:RNA polymerase II cis-regulatory region sequence-specific DNA binding"/>
    <property type="evidence" value="ECO:0007669"/>
    <property type="project" value="TreeGrafter"/>
</dbReference>
<dbReference type="InterPro" id="IPR013087">
    <property type="entry name" value="Znf_C2H2_type"/>
</dbReference>
<evidence type="ECO:0000256" key="6">
    <source>
        <dbReference type="ARBA" id="ARBA00023242"/>
    </source>
</evidence>
<feature type="domain" description="C2H2-type" evidence="10">
    <location>
        <begin position="282"/>
        <end position="309"/>
    </location>
</feature>
<dbReference type="PROSITE" id="PS50157">
    <property type="entry name" value="ZINC_FINGER_C2H2_2"/>
    <property type="match status" value="3"/>
</dbReference>
<dbReference type="GO" id="GO:0005634">
    <property type="term" value="C:nucleus"/>
    <property type="evidence" value="ECO:0007669"/>
    <property type="project" value="UniProtKB-SubCell"/>
</dbReference>
<keyword evidence="13" id="KW-1185">Reference proteome</keyword>
<feature type="region of interest" description="Disordered" evidence="9">
    <location>
        <begin position="131"/>
        <end position="229"/>
    </location>
</feature>
<feature type="domain" description="C2H2-type" evidence="10">
    <location>
        <begin position="310"/>
        <end position="337"/>
    </location>
</feature>
<dbReference type="Proteomes" id="UP000326062">
    <property type="component" value="Chromosome 2"/>
</dbReference>
<evidence type="ECO:0000313" key="12">
    <source>
        <dbReference type="EMBL" id="KAB0383550.1"/>
    </source>
</evidence>
<evidence type="ECO:0000313" key="13">
    <source>
        <dbReference type="Proteomes" id="UP000326062"/>
    </source>
</evidence>
<dbReference type="AlphaFoldDB" id="A0A5J5MTE6"/>
<dbReference type="SMART" id="SM00355">
    <property type="entry name" value="ZnF_C2H2"/>
    <property type="match status" value="4"/>
</dbReference>
<dbReference type="PANTHER" id="PTHR23226">
    <property type="entry name" value="ZINC FINGER AND SCAN DOMAIN-CONTAINING"/>
    <property type="match status" value="1"/>
</dbReference>
<dbReference type="CDD" id="cd07936">
    <property type="entry name" value="SCAN"/>
    <property type="match status" value="1"/>
</dbReference>
<evidence type="ECO:0000256" key="2">
    <source>
        <dbReference type="ARBA" id="ARBA00022723"/>
    </source>
</evidence>
<dbReference type="FunFam" id="3.30.160.60:FF:000040">
    <property type="entry name" value="RB associated KRAB zinc finger"/>
    <property type="match status" value="1"/>
</dbReference>
<organism evidence="12 13">
    <name type="scientific">Muntiacus reevesi</name>
    <name type="common">Reeves' muntjac</name>
    <name type="synonym">Cervus reevesi</name>
    <dbReference type="NCBI Taxonomy" id="9886"/>
    <lineage>
        <taxon>Eukaryota</taxon>
        <taxon>Metazoa</taxon>
        <taxon>Chordata</taxon>
        <taxon>Craniata</taxon>
        <taxon>Vertebrata</taxon>
        <taxon>Euteleostomi</taxon>
        <taxon>Mammalia</taxon>
        <taxon>Eutheria</taxon>
        <taxon>Laurasiatheria</taxon>
        <taxon>Artiodactyla</taxon>
        <taxon>Ruminantia</taxon>
        <taxon>Pecora</taxon>
        <taxon>Cervidae</taxon>
        <taxon>Muntiacinae</taxon>
        <taxon>Muntiacus</taxon>
    </lineage>
</organism>
<comment type="caution">
    <text evidence="12">The sequence shown here is derived from an EMBL/GenBank/DDBJ whole genome shotgun (WGS) entry which is preliminary data.</text>
</comment>
<keyword evidence="2" id="KW-0479">Metal-binding</keyword>
<dbReference type="Pfam" id="PF00096">
    <property type="entry name" value="zf-C2H2"/>
    <property type="match status" value="2"/>
</dbReference>
<evidence type="ECO:0000256" key="1">
    <source>
        <dbReference type="ARBA" id="ARBA00004123"/>
    </source>
</evidence>
<feature type="compositionally biased region" description="Basic and acidic residues" evidence="9">
    <location>
        <begin position="145"/>
        <end position="158"/>
    </location>
</feature>
<dbReference type="GO" id="GO:0000981">
    <property type="term" value="F:DNA-binding transcription factor activity, RNA polymerase II-specific"/>
    <property type="evidence" value="ECO:0007669"/>
    <property type="project" value="TreeGrafter"/>
</dbReference>
<dbReference type="Gene3D" id="3.30.160.60">
    <property type="entry name" value="Classic Zinc Finger"/>
    <property type="match status" value="4"/>
</dbReference>
<evidence type="ECO:0000256" key="8">
    <source>
        <dbReference type="PROSITE-ProRule" id="PRU00187"/>
    </source>
</evidence>
<dbReference type="FunFam" id="3.30.160.60:FF:002343">
    <property type="entry name" value="Zinc finger protein 33A"/>
    <property type="match status" value="1"/>
</dbReference>
<reference evidence="12 13" key="1">
    <citation type="submission" date="2019-06" db="EMBL/GenBank/DDBJ databases">
        <title>Discovery of a novel chromosome fission-fusion reversal in muntjac.</title>
        <authorList>
            <person name="Mudd A.B."/>
            <person name="Bredeson J.V."/>
            <person name="Baum R."/>
            <person name="Hockemeyer D."/>
            <person name="Rokhsar D.S."/>
        </authorList>
    </citation>
    <scope>NUCLEOTIDE SEQUENCE [LARGE SCALE GENOMIC DNA]</scope>
    <source>
        <strain evidence="12">UCam_UCB_Mr</strain>
        <tissue evidence="12">Fibroblast cell line</tissue>
    </source>
</reference>
<feature type="domain" description="SCAN box" evidence="11">
    <location>
        <begin position="48"/>
        <end position="130"/>
    </location>
</feature>
<evidence type="ECO:0000259" key="10">
    <source>
        <dbReference type="PROSITE" id="PS50157"/>
    </source>
</evidence>
<feature type="compositionally biased region" description="Low complexity" evidence="9">
    <location>
        <begin position="391"/>
        <end position="401"/>
    </location>
</feature>
<keyword evidence="5" id="KW-0862">Zinc</keyword>
<dbReference type="SUPFAM" id="SSF47353">
    <property type="entry name" value="Retrovirus capsid dimerization domain-like"/>
    <property type="match status" value="1"/>
</dbReference>
<dbReference type="PROSITE" id="PS00028">
    <property type="entry name" value="ZINC_FINGER_C2H2_1"/>
    <property type="match status" value="2"/>
</dbReference>
<protein>
    <recommendedName>
        <fullName evidence="14">SCAN box domain-containing protein</fullName>
    </recommendedName>
</protein>
<dbReference type="FunFam" id="1.10.4020.10:FF:000001">
    <property type="entry name" value="zinc finger protein 263 isoform X1"/>
    <property type="match status" value="1"/>
</dbReference>
<feature type="domain" description="C2H2-type" evidence="10">
    <location>
        <begin position="254"/>
        <end position="281"/>
    </location>
</feature>
<dbReference type="InterPro" id="IPR036236">
    <property type="entry name" value="Znf_C2H2_sf"/>
</dbReference>
<dbReference type="SUPFAM" id="SSF57667">
    <property type="entry name" value="beta-beta-alpha zinc fingers"/>
    <property type="match status" value="3"/>
</dbReference>
<sequence>MAMPKSRLSPVPWEQDGFLWVKMEEEEASLFQVQESSFGHTIHPEAARLRFRHFCLEEVSSPREVLARLRELCRQWLRPEAHSKEEMLELLVLEQFLSALPPEVQSWVGAQCPKSGGEATVLVEDLTRALDKRGKGRDSPGTAFGDDRESKGGPERQARLSGEMKTSGKPHKDTPPAQPSCEAGALGDSPHVRPDLTSREKSPSEERWDPADGCGTEPPGTCSGRKSPMCREWGKTLRSPSAAHQKTRARKTPYTCSECGKAFCRSAHLAQHRLAHTGAKPHACTECGEAFGRLTHLSQHWRVHAGEKPCECGACGRAFSDRSALVRLLRVHAGEKPYQRRACPGAFTQSSSLLGHKRAHGRGARPVPRLRGGLQPPLRPHGSPAPPRQPPAVTSAPPATAQRRRGTHVPGEPAQRAGDCGVPATTRSLRTESGCWGPAPHPGTRREALRASQRSFQRTPAAPRSPLRAVSGQPNPGQRWLLRPGQTTSRCSRDSGAPGARAGGSPSRAQVAAPPARPWPV</sequence>
<evidence type="ECO:0000256" key="9">
    <source>
        <dbReference type="SAM" id="MobiDB-lite"/>
    </source>
</evidence>
<dbReference type="PROSITE" id="PS50804">
    <property type="entry name" value="SCAN_BOX"/>
    <property type="match status" value="1"/>
</dbReference>
<proteinExistence type="predicted"/>
<dbReference type="PANTHER" id="PTHR23226:SF59">
    <property type="entry name" value="ZINC FINGER AND SCAN DOMAIN-CONTAINING PROTEIN 22"/>
    <property type="match status" value="1"/>
</dbReference>
<evidence type="ECO:0000259" key="11">
    <source>
        <dbReference type="PROSITE" id="PS50804"/>
    </source>
</evidence>
<feature type="compositionally biased region" description="Low complexity" evidence="9">
    <location>
        <begin position="494"/>
        <end position="509"/>
    </location>
</feature>
<comment type="subcellular location">
    <subcellularLocation>
        <location evidence="1 8">Nucleus</location>
    </subcellularLocation>
</comment>
<dbReference type="SMART" id="SM00431">
    <property type="entry name" value="SCAN"/>
    <property type="match status" value="1"/>
</dbReference>
<dbReference type="Gene3D" id="1.10.4020.10">
    <property type="entry name" value="DNA breaking-rejoining enzymes"/>
    <property type="match status" value="1"/>
</dbReference>
<evidence type="ECO:0000256" key="5">
    <source>
        <dbReference type="ARBA" id="ARBA00022833"/>
    </source>
</evidence>
<keyword evidence="4 7" id="KW-0863">Zinc-finger</keyword>